<proteinExistence type="predicted"/>
<protein>
    <submittedName>
        <fullName evidence="3">Uncharacterized protein DUF4352</fullName>
    </submittedName>
</protein>
<dbReference type="EMBL" id="PYAV01000005">
    <property type="protein sequence ID" value="PSL46964.1"/>
    <property type="molecule type" value="Genomic_DNA"/>
</dbReference>
<keyword evidence="1" id="KW-0732">Signal</keyword>
<accession>A0A2P8HL67</accession>
<organism evidence="3 4">
    <name type="scientific">Salsuginibacillus halophilus</name>
    <dbReference type="NCBI Taxonomy" id="517424"/>
    <lineage>
        <taxon>Bacteria</taxon>
        <taxon>Bacillati</taxon>
        <taxon>Bacillota</taxon>
        <taxon>Bacilli</taxon>
        <taxon>Bacillales</taxon>
        <taxon>Bacillaceae</taxon>
        <taxon>Salsuginibacillus</taxon>
    </lineage>
</organism>
<evidence type="ECO:0000259" key="2">
    <source>
        <dbReference type="Pfam" id="PF11611"/>
    </source>
</evidence>
<name>A0A2P8HL67_9BACI</name>
<dbReference type="AlphaFoldDB" id="A0A2P8HL67"/>
<reference evidence="3 4" key="1">
    <citation type="submission" date="2018-03" db="EMBL/GenBank/DDBJ databases">
        <title>Genomic Encyclopedia of Type Strains, Phase III (KMG-III): the genomes of soil and plant-associated and newly described type strains.</title>
        <authorList>
            <person name="Whitman W."/>
        </authorList>
    </citation>
    <scope>NUCLEOTIDE SEQUENCE [LARGE SCALE GENOMIC DNA]</scope>
    <source>
        <strain evidence="3 4">CGMCC 1.07653</strain>
    </source>
</reference>
<dbReference type="OrthoDB" id="9794580at2"/>
<evidence type="ECO:0000313" key="4">
    <source>
        <dbReference type="Proteomes" id="UP000242310"/>
    </source>
</evidence>
<evidence type="ECO:0000256" key="1">
    <source>
        <dbReference type="ARBA" id="ARBA00022729"/>
    </source>
</evidence>
<feature type="domain" description="DUF4352" evidence="2">
    <location>
        <begin position="2"/>
        <end position="107"/>
    </location>
</feature>
<comment type="caution">
    <text evidence="3">The sequence shown here is derived from an EMBL/GenBank/DDBJ whole genome shotgun (WGS) entry which is preliminary data.</text>
</comment>
<dbReference type="InterPro" id="IPR029051">
    <property type="entry name" value="DUF4352"/>
</dbReference>
<dbReference type="Proteomes" id="UP000242310">
    <property type="component" value="Unassembled WGS sequence"/>
</dbReference>
<dbReference type="Gene3D" id="2.60.40.1240">
    <property type="match status" value="1"/>
</dbReference>
<sequence>MIVENVEFSQGNDFDNPSEGDEFVIVEVTMNNEGEDTISYNPFHFSIQNSQGNITDQTFTTVDSDTSLSSGELAPGGTVTGTIPFEAPVDDPELELIFEPSFWSADEVRINLN</sequence>
<gene>
    <name evidence="3" type="ORF">B0H94_105117</name>
</gene>
<dbReference type="Pfam" id="PF11611">
    <property type="entry name" value="DUF4352"/>
    <property type="match status" value="1"/>
</dbReference>
<keyword evidence="4" id="KW-1185">Reference proteome</keyword>
<dbReference type="InterPro" id="IPR029050">
    <property type="entry name" value="Immunoprotect_excell_Ig-like"/>
</dbReference>
<evidence type="ECO:0000313" key="3">
    <source>
        <dbReference type="EMBL" id="PSL46964.1"/>
    </source>
</evidence>